<sequence length="70" mass="8362">MIFKVYFQEDKLQVPVREKTKTVYVKADSEREVRTKLADRPYNIEFVTPVTGAFLEYEQQNEDFNVLEID</sequence>
<protein>
    <recommendedName>
        <fullName evidence="5">DNA-directed RNA polymerase subunit epsilon</fullName>
        <shortName evidence="5">RNAP epsilon subunit</shortName>
        <ecNumber evidence="5">2.7.7.6</ecNumber>
    </recommendedName>
    <alternativeName>
        <fullName evidence="5">RNA polymerase epsilon subunit</fullName>
    </alternativeName>
    <alternativeName>
        <fullName evidence="5">Transcriptase subunit epsilon</fullName>
    </alternativeName>
</protein>
<dbReference type="GO" id="GO:0003899">
    <property type="term" value="F:DNA-directed RNA polymerase activity"/>
    <property type="evidence" value="ECO:0007669"/>
    <property type="project" value="UniProtKB-EC"/>
</dbReference>
<evidence type="ECO:0000256" key="4">
    <source>
        <dbReference type="ARBA" id="ARBA00023163"/>
    </source>
</evidence>
<dbReference type="Gene3D" id="3.10.20.730">
    <property type="entry name" value="RNAP, epsilon subunit-like"/>
    <property type="match status" value="1"/>
</dbReference>
<comment type="function">
    <text evidence="5">A non-essential component of RNA polymerase (RNAP).</text>
</comment>
<evidence type="ECO:0000313" key="7">
    <source>
        <dbReference type="Proteomes" id="UP001589738"/>
    </source>
</evidence>
<dbReference type="EMBL" id="JBHLUU010000024">
    <property type="protein sequence ID" value="MFC0475248.1"/>
    <property type="molecule type" value="Genomic_DNA"/>
</dbReference>
<dbReference type="InterPro" id="IPR009907">
    <property type="entry name" value="RpoY"/>
</dbReference>
<reference evidence="6 7" key="1">
    <citation type="submission" date="2024-09" db="EMBL/GenBank/DDBJ databases">
        <authorList>
            <person name="Sun Q."/>
            <person name="Mori K."/>
        </authorList>
    </citation>
    <scope>NUCLEOTIDE SEQUENCE [LARGE SCALE GENOMIC DNA]</scope>
    <source>
        <strain evidence="6 7">CGMCC 1.9126</strain>
    </source>
</reference>
<name>A0ABV6KPI8_9BACI</name>
<evidence type="ECO:0000256" key="2">
    <source>
        <dbReference type="ARBA" id="ARBA00022679"/>
    </source>
</evidence>
<comment type="caution">
    <text evidence="6">The sequence shown here is derived from an EMBL/GenBank/DDBJ whole genome shotgun (WGS) entry which is preliminary data.</text>
</comment>
<evidence type="ECO:0000256" key="1">
    <source>
        <dbReference type="ARBA" id="ARBA00022478"/>
    </source>
</evidence>
<dbReference type="Proteomes" id="UP001589738">
    <property type="component" value="Unassembled WGS sequence"/>
</dbReference>
<dbReference type="Pfam" id="PF07288">
    <property type="entry name" value="RpoY"/>
    <property type="match status" value="1"/>
</dbReference>
<organism evidence="6 7">
    <name type="scientific">Robertmurraya beringensis</name>
    <dbReference type="NCBI Taxonomy" id="641660"/>
    <lineage>
        <taxon>Bacteria</taxon>
        <taxon>Bacillati</taxon>
        <taxon>Bacillota</taxon>
        <taxon>Bacilli</taxon>
        <taxon>Bacillales</taxon>
        <taxon>Bacillaceae</taxon>
        <taxon>Robertmurraya</taxon>
    </lineage>
</organism>
<proteinExistence type="inferred from homology"/>
<accession>A0ABV6KPI8</accession>
<dbReference type="EC" id="2.7.7.6" evidence="5"/>
<dbReference type="HAMAP" id="MF_01553">
    <property type="entry name" value="RNApol_bact_RpoY"/>
    <property type="match status" value="1"/>
</dbReference>
<comment type="similarity">
    <text evidence="5">Belongs to the RNA polymerase subunit epsilon family.</text>
</comment>
<evidence type="ECO:0000313" key="6">
    <source>
        <dbReference type="EMBL" id="MFC0475248.1"/>
    </source>
</evidence>
<keyword evidence="2 5" id="KW-0808">Transferase</keyword>
<gene>
    <name evidence="5" type="primary">rpoY</name>
    <name evidence="6" type="ORF">ACFFHF_08285</name>
</gene>
<dbReference type="RefSeq" id="WP_160548551.1">
    <property type="nucleotide sequence ID" value="NZ_JBHLUU010000024.1"/>
</dbReference>
<evidence type="ECO:0000256" key="3">
    <source>
        <dbReference type="ARBA" id="ARBA00022695"/>
    </source>
</evidence>
<keyword evidence="3 5" id="KW-0548">Nucleotidyltransferase</keyword>
<keyword evidence="1 5" id="KW-0240">DNA-directed RNA polymerase</keyword>
<keyword evidence="4 5" id="KW-0804">Transcription</keyword>
<comment type="catalytic activity">
    <reaction evidence="5">
        <text>RNA(n) + a ribonucleoside 5'-triphosphate = RNA(n+1) + diphosphate</text>
        <dbReference type="Rhea" id="RHEA:21248"/>
        <dbReference type="Rhea" id="RHEA-COMP:14527"/>
        <dbReference type="Rhea" id="RHEA-COMP:17342"/>
        <dbReference type="ChEBI" id="CHEBI:33019"/>
        <dbReference type="ChEBI" id="CHEBI:61557"/>
        <dbReference type="ChEBI" id="CHEBI:140395"/>
        <dbReference type="EC" id="2.7.7.6"/>
    </reaction>
</comment>
<comment type="subunit">
    <text evidence="5">RNAP is composed of a core of 2 alpha, a beta and a beta' subunit. The core is associated with a delta subunit, and at least one of epsilon or omega. When a sigma factor is associated with the core the holoenzyme is formed, which can initiate transcription.</text>
</comment>
<evidence type="ECO:0000256" key="5">
    <source>
        <dbReference type="HAMAP-Rule" id="MF_01553"/>
    </source>
</evidence>
<dbReference type="NCBIfam" id="NF010188">
    <property type="entry name" value="PRK13667.1"/>
    <property type="match status" value="1"/>
</dbReference>
<keyword evidence="7" id="KW-1185">Reference proteome</keyword>